<proteinExistence type="predicted"/>
<protein>
    <recommendedName>
        <fullName evidence="2">AB hydrolase-1 domain-containing protein</fullName>
    </recommendedName>
</protein>
<comment type="caution">
    <text evidence="3">The sequence shown here is derived from an EMBL/GenBank/DDBJ whole genome shotgun (WGS) entry which is preliminary data.</text>
</comment>
<evidence type="ECO:0000313" key="3">
    <source>
        <dbReference type="EMBL" id="GAA3027448.1"/>
    </source>
</evidence>
<dbReference type="InterPro" id="IPR050266">
    <property type="entry name" value="AB_hydrolase_sf"/>
</dbReference>
<dbReference type="RefSeq" id="WP_290704424.1">
    <property type="nucleotide sequence ID" value="NZ_BAAAVS010000011.1"/>
</dbReference>
<evidence type="ECO:0000256" key="1">
    <source>
        <dbReference type="ARBA" id="ARBA00022801"/>
    </source>
</evidence>
<sequence length="373" mass="38975">MNKLTTVMLAGAAIAGGGTAAGVLRLVAGVAADGLRGAPIAPDDPDPALATPRAAPYRTHVHTADGAELNVLTYPANDPGDSSDVVVFVHGWACNTTYWNPQVNHLLGKRTLIVYDQRGHGESRLGRARPTPRVLAQDLEAVLAAAVPLGRRVVLVGHSLGGITIQAWADQHAGEVNEQVSAVILQSTAAVDILGRHRLFGEHVPAYLKPFEHLTGILFVSTPLLLPDTTAGPRITRHIAMADSARGAQVTFVDQMLRACSPLARGLLGSGMVGFDVRTGTTALTVPTTVIVGAADRLLPPVHSREIAGLLEEVGALHRHVVLDDIGHMLSIEAAAQFNEVLDEVIGLGERKAQVKAAKKATAGSADAPTIGS</sequence>
<dbReference type="SUPFAM" id="SSF53474">
    <property type="entry name" value="alpha/beta-Hydrolases"/>
    <property type="match status" value="1"/>
</dbReference>
<dbReference type="InterPro" id="IPR000073">
    <property type="entry name" value="AB_hydrolase_1"/>
</dbReference>
<organism evidence="3 4">
    <name type="scientific">Gordonia defluvii</name>
    <dbReference type="NCBI Taxonomy" id="283718"/>
    <lineage>
        <taxon>Bacteria</taxon>
        <taxon>Bacillati</taxon>
        <taxon>Actinomycetota</taxon>
        <taxon>Actinomycetes</taxon>
        <taxon>Mycobacteriales</taxon>
        <taxon>Gordoniaceae</taxon>
        <taxon>Gordonia</taxon>
    </lineage>
</organism>
<dbReference type="Pfam" id="PF12697">
    <property type="entry name" value="Abhydrolase_6"/>
    <property type="match status" value="1"/>
</dbReference>
<name>A0ABP6L3C7_9ACTN</name>
<evidence type="ECO:0000313" key="4">
    <source>
        <dbReference type="Proteomes" id="UP001501035"/>
    </source>
</evidence>
<gene>
    <name evidence="3" type="ORF">GCM10010528_06540</name>
</gene>
<dbReference type="Gene3D" id="3.40.50.1820">
    <property type="entry name" value="alpha/beta hydrolase"/>
    <property type="match status" value="1"/>
</dbReference>
<reference evidence="4" key="1">
    <citation type="journal article" date="2019" name="Int. J. Syst. Evol. Microbiol.">
        <title>The Global Catalogue of Microorganisms (GCM) 10K type strain sequencing project: providing services to taxonomists for standard genome sequencing and annotation.</title>
        <authorList>
            <consortium name="The Broad Institute Genomics Platform"/>
            <consortium name="The Broad Institute Genome Sequencing Center for Infectious Disease"/>
            <person name="Wu L."/>
            <person name="Ma J."/>
        </authorList>
    </citation>
    <scope>NUCLEOTIDE SEQUENCE [LARGE SCALE GENOMIC DNA]</scope>
    <source>
        <strain evidence="4">JCM 14234</strain>
    </source>
</reference>
<dbReference type="PANTHER" id="PTHR43798:SF31">
    <property type="entry name" value="AB HYDROLASE SUPERFAMILY PROTEIN YCLE"/>
    <property type="match status" value="1"/>
</dbReference>
<dbReference type="InterPro" id="IPR029058">
    <property type="entry name" value="AB_hydrolase_fold"/>
</dbReference>
<keyword evidence="4" id="KW-1185">Reference proteome</keyword>
<dbReference type="PANTHER" id="PTHR43798">
    <property type="entry name" value="MONOACYLGLYCEROL LIPASE"/>
    <property type="match status" value="1"/>
</dbReference>
<feature type="domain" description="AB hydrolase-1" evidence="2">
    <location>
        <begin position="86"/>
        <end position="340"/>
    </location>
</feature>
<dbReference type="EMBL" id="BAAAVS010000011">
    <property type="protein sequence ID" value="GAA3027448.1"/>
    <property type="molecule type" value="Genomic_DNA"/>
</dbReference>
<accession>A0ABP6L3C7</accession>
<keyword evidence="1" id="KW-0378">Hydrolase</keyword>
<dbReference type="Proteomes" id="UP001501035">
    <property type="component" value="Unassembled WGS sequence"/>
</dbReference>
<evidence type="ECO:0000259" key="2">
    <source>
        <dbReference type="Pfam" id="PF12697"/>
    </source>
</evidence>